<accession>A0A1M5P7H0</accession>
<dbReference type="RefSeq" id="WP_223878246.1">
    <property type="nucleotide sequence ID" value="NZ_FQVE01000010.1"/>
</dbReference>
<dbReference type="AlphaFoldDB" id="A0A1M5P7H0"/>
<feature type="signal peptide" evidence="2">
    <location>
        <begin position="1"/>
        <end position="25"/>
    </location>
</feature>
<keyword evidence="2" id="KW-0732">Signal</keyword>
<dbReference type="Proteomes" id="UP000184108">
    <property type="component" value="Unassembled WGS sequence"/>
</dbReference>
<feature type="non-terminal residue" evidence="3">
    <location>
        <position position="208"/>
    </location>
</feature>
<evidence type="ECO:0000256" key="1">
    <source>
        <dbReference type="SAM" id="MobiDB-lite"/>
    </source>
</evidence>
<name>A0A1M5P7H0_9FLAO</name>
<proteinExistence type="predicted"/>
<evidence type="ECO:0000256" key="2">
    <source>
        <dbReference type="SAM" id="SignalP"/>
    </source>
</evidence>
<feature type="chain" id="PRO_5012657712" evidence="2">
    <location>
        <begin position="26"/>
        <end position="208"/>
    </location>
</feature>
<gene>
    <name evidence="3" type="ORF">SAMN02787073_0001</name>
</gene>
<organism evidence="3 4">
    <name type="scientific">Chryseobacterium vrystaatense</name>
    <dbReference type="NCBI Taxonomy" id="307480"/>
    <lineage>
        <taxon>Bacteria</taxon>
        <taxon>Pseudomonadati</taxon>
        <taxon>Bacteroidota</taxon>
        <taxon>Flavobacteriia</taxon>
        <taxon>Flavobacteriales</taxon>
        <taxon>Weeksellaceae</taxon>
        <taxon>Chryseobacterium group</taxon>
        <taxon>Chryseobacterium</taxon>
    </lineage>
</organism>
<sequence>MMKQKQNFKYFLFLFVFLCSVKGFAANYYWVGGSGNWSDINHWRTSSGGSGIPLVVPGLTDDVYFDANSGFTASSKTVTVNVPANMRNITFSGSAVAPVLNSASTANPINIYGSSEWQSGMTVNSVYLYYRNANIAKTIKSNGVLTGSAVYIEEETSVSLADDFSISGALTHSAGIFTTNNHKVTAESYSGDTGSKPRTLNLGSSDFY</sequence>
<dbReference type="EMBL" id="FQVE01000010">
    <property type="protein sequence ID" value="SHG97702.1"/>
    <property type="molecule type" value="Genomic_DNA"/>
</dbReference>
<evidence type="ECO:0000313" key="4">
    <source>
        <dbReference type="Proteomes" id="UP000184108"/>
    </source>
</evidence>
<feature type="region of interest" description="Disordered" evidence="1">
    <location>
        <begin position="187"/>
        <end position="208"/>
    </location>
</feature>
<reference evidence="4" key="1">
    <citation type="submission" date="2016-11" db="EMBL/GenBank/DDBJ databases">
        <authorList>
            <person name="Varghese N."/>
            <person name="Submissions S."/>
        </authorList>
    </citation>
    <scope>NUCLEOTIDE SEQUENCE [LARGE SCALE GENOMIC DNA]</scope>
    <source>
        <strain evidence="4">YR203</strain>
    </source>
</reference>
<evidence type="ECO:0000313" key="3">
    <source>
        <dbReference type="EMBL" id="SHG97702.1"/>
    </source>
</evidence>
<protein>
    <submittedName>
        <fullName evidence="3">Uncharacterized protein</fullName>
    </submittedName>
</protein>